<dbReference type="PANTHER" id="PTHR36923">
    <property type="entry name" value="FERREDOXIN"/>
    <property type="match status" value="1"/>
</dbReference>
<feature type="transmembrane region" description="Helical" evidence="13">
    <location>
        <begin position="12"/>
        <end position="28"/>
    </location>
</feature>
<dbReference type="GO" id="GO:0005506">
    <property type="term" value="F:iron ion binding"/>
    <property type="evidence" value="ECO:0007669"/>
    <property type="project" value="UniProtKB-UniRule"/>
</dbReference>
<dbReference type="InterPro" id="IPR017896">
    <property type="entry name" value="4Fe4S_Fe-S-bd"/>
</dbReference>
<evidence type="ECO:0000259" key="14">
    <source>
        <dbReference type="PROSITE" id="PS51379"/>
    </source>
</evidence>
<dbReference type="InterPro" id="IPR001080">
    <property type="entry name" value="3Fe4S_ferredoxin"/>
</dbReference>
<keyword evidence="6 12" id="KW-0479">Metal-binding</keyword>
<dbReference type="InterPro" id="IPR005524">
    <property type="entry name" value="DUF318"/>
</dbReference>
<keyword evidence="5 13" id="KW-0812">Transmembrane</keyword>
<dbReference type="GO" id="GO:0051536">
    <property type="term" value="F:iron-sulfur cluster binding"/>
    <property type="evidence" value="ECO:0007669"/>
    <property type="project" value="UniProtKB-KW"/>
</dbReference>
<keyword evidence="7 12" id="KW-0249">Electron transport</keyword>
<keyword evidence="3 12" id="KW-0813">Transport</keyword>
<evidence type="ECO:0000256" key="3">
    <source>
        <dbReference type="ARBA" id="ARBA00022448"/>
    </source>
</evidence>
<dbReference type="Pfam" id="PF03773">
    <property type="entry name" value="ArsP_1"/>
    <property type="match status" value="1"/>
</dbReference>
<dbReference type="STRING" id="36842.SAMN02194393_00523"/>
<evidence type="ECO:0000256" key="2">
    <source>
        <dbReference type="ARBA" id="ARBA00006386"/>
    </source>
</evidence>
<keyword evidence="8 13" id="KW-1133">Transmembrane helix</keyword>
<dbReference type="Proteomes" id="UP000190285">
    <property type="component" value="Unassembled WGS sequence"/>
</dbReference>
<evidence type="ECO:0000256" key="4">
    <source>
        <dbReference type="ARBA" id="ARBA00022475"/>
    </source>
</evidence>
<evidence type="ECO:0000256" key="1">
    <source>
        <dbReference type="ARBA" id="ARBA00004651"/>
    </source>
</evidence>
<protein>
    <recommendedName>
        <fullName evidence="12">Ferredoxin</fullName>
    </recommendedName>
</protein>
<dbReference type="PANTHER" id="PTHR36923:SF3">
    <property type="entry name" value="FERREDOXIN"/>
    <property type="match status" value="1"/>
</dbReference>
<dbReference type="RefSeq" id="WP_079489118.1">
    <property type="nucleotide sequence ID" value="NZ_FUZT01000001.1"/>
</dbReference>
<evidence type="ECO:0000313" key="15">
    <source>
        <dbReference type="EMBL" id="SKC40056.1"/>
    </source>
</evidence>
<dbReference type="AlphaFoldDB" id="A0A1T5ILL1"/>
<name>A0A1T5ILL1_9FIRM</name>
<evidence type="ECO:0000256" key="12">
    <source>
        <dbReference type="RuleBase" id="RU368020"/>
    </source>
</evidence>
<evidence type="ECO:0000256" key="7">
    <source>
        <dbReference type="ARBA" id="ARBA00022982"/>
    </source>
</evidence>
<reference evidence="15 16" key="1">
    <citation type="submission" date="2017-02" db="EMBL/GenBank/DDBJ databases">
        <authorList>
            <person name="Peterson S.W."/>
        </authorList>
    </citation>
    <scope>NUCLEOTIDE SEQUENCE [LARGE SCALE GENOMIC DNA]</scope>
    <source>
        <strain evidence="15 16">M1</strain>
    </source>
</reference>
<evidence type="ECO:0000256" key="5">
    <source>
        <dbReference type="ARBA" id="ARBA00022692"/>
    </source>
</evidence>
<feature type="transmembrane region" description="Helical" evidence="13">
    <location>
        <begin position="80"/>
        <end position="99"/>
    </location>
</feature>
<evidence type="ECO:0000256" key="11">
    <source>
        <dbReference type="ARBA" id="ARBA00023136"/>
    </source>
</evidence>
<keyword evidence="10 12" id="KW-0411">Iron-sulfur</keyword>
<feature type="transmembrane region" description="Helical" evidence="13">
    <location>
        <begin position="143"/>
        <end position="164"/>
    </location>
</feature>
<keyword evidence="9 12" id="KW-0408">Iron</keyword>
<dbReference type="PROSITE" id="PS00198">
    <property type="entry name" value="4FE4S_FER_1"/>
    <property type="match status" value="1"/>
</dbReference>
<evidence type="ECO:0000256" key="6">
    <source>
        <dbReference type="ARBA" id="ARBA00022723"/>
    </source>
</evidence>
<keyword evidence="16" id="KW-1185">Reference proteome</keyword>
<sequence>MKLTKTIKKNKLLTGVFLTYVFLLIVMPNKAVESFKNSMYYVKEMLEIIPVIFLLTSLIEAWVPREVIINSFGEKSGIKGSIFSFILGSFSAGPIYAAFPVCKMLVKKGASIFNIVIILSTWAVVKVPMLINEAKFLGIEFMIARWLLTTISIFIMAYIVFLVIKKENLPIDKELKDKSSENKIKIKEEYCIGCGVCAKLCPDCFVIIDGKAKNIKEKIEPDYVENFEKAMKKCPTKAIYL</sequence>
<evidence type="ECO:0000256" key="8">
    <source>
        <dbReference type="ARBA" id="ARBA00022989"/>
    </source>
</evidence>
<evidence type="ECO:0000256" key="9">
    <source>
        <dbReference type="ARBA" id="ARBA00023004"/>
    </source>
</evidence>
<dbReference type="GO" id="GO:0005886">
    <property type="term" value="C:plasma membrane"/>
    <property type="evidence" value="ECO:0007669"/>
    <property type="project" value="UniProtKB-SubCell"/>
</dbReference>
<dbReference type="GO" id="GO:0009055">
    <property type="term" value="F:electron transfer activity"/>
    <property type="evidence" value="ECO:0007669"/>
    <property type="project" value="UniProtKB-UniRule"/>
</dbReference>
<organism evidence="15 16">
    <name type="scientific">Maledivibacter halophilus</name>
    <dbReference type="NCBI Taxonomy" id="36842"/>
    <lineage>
        <taxon>Bacteria</taxon>
        <taxon>Bacillati</taxon>
        <taxon>Bacillota</taxon>
        <taxon>Clostridia</taxon>
        <taxon>Peptostreptococcales</taxon>
        <taxon>Caminicellaceae</taxon>
        <taxon>Maledivibacter</taxon>
    </lineage>
</organism>
<evidence type="ECO:0000313" key="16">
    <source>
        <dbReference type="Proteomes" id="UP000190285"/>
    </source>
</evidence>
<dbReference type="PRINTS" id="PR00352">
    <property type="entry name" value="3FE4SFRDOXIN"/>
</dbReference>
<comment type="similarity">
    <text evidence="2">Belongs to the UPF0718 family.</text>
</comment>
<dbReference type="PROSITE" id="PS51379">
    <property type="entry name" value="4FE4S_FER_2"/>
    <property type="match status" value="1"/>
</dbReference>
<feature type="transmembrane region" description="Helical" evidence="13">
    <location>
        <begin position="111"/>
        <end position="131"/>
    </location>
</feature>
<dbReference type="InterPro" id="IPR017900">
    <property type="entry name" value="4Fe4S_Fe_S_CS"/>
</dbReference>
<dbReference type="Gene3D" id="3.30.70.20">
    <property type="match status" value="1"/>
</dbReference>
<dbReference type="EMBL" id="FUZT01000001">
    <property type="protein sequence ID" value="SKC40056.1"/>
    <property type="molecule type" value="Genomic_DNA"/>
</dbReference>
<evidence type="ECO:0000256" key="10">
    <source>
        <dbReference type="ARBA" id="ARBA00023014"/>
    </source>
</evidence>
<feature type="domain" description="4Fe-4S ferredoxin-type" evidence="14">
    <location>
        <begin position="182"/>
        <end position="210"/>
    </location>
</feature>
<comment type="subcellular location">
    <subcellularLocation>
        <location evidence="1">Cell membrane</location>
        <topology evidence="1">Multi-pass membrane protein</topology>
    </subcellularLocation>
</comment>
<accession>A0A1T5ILL1</accession>
<evidence type="ECO:0000256" key="13">
    <source>
        <dbReference type="SAM" id="Phobius"/>
    </source>
</evidence>
<keyword evidence="11 13" id="KW-0472">Membrane</keyword>
<comment type="function">
    <text evidence="12">Ferredoxins are iron-sulfur proteins that transfer electrons in a wide variety of metabolic reactions.</text>
</comment>
<keyword evidence="4" id="KW-1003">Cell membrane</keyword>
<proteinExistence type="inferred from homology"/>
<gene>
    <name evidence="15" type="ORF">SAMN02194393_00523</name>
</gene>
<dbReference type="SUPFAM" id="SSF54862">
    <property type="entry name" value="4Fe-4S ferredoxins"/>
    <property type="match status" value="1"/>
</dbReference>
<dbReference type="InterPro" id="IPR051269">
    <property type="entry name" value="Fe-S_cluster_ET"/>
</dbReference>